<dbReference type="InterPro" id="IPR023772">
    <property type="entry name" value="DNA-bd_HTH_TetR-type_CS"/>
</dbReference>
<dbReference type="PRINTS" id="PR00455">
    <property type="entry name" value="HTHTETR"/>
</dbReference>
<evidence type="ECO:0000313" key="6">
    <source>
        <dbReference type="EMBL" id="CAH0992469.1"/>
    </source>
</evidence>
<dbReference type="Proteomes" id="UP000838100">
    <property type="component" value="Unassembled WGS sequence"/>
</dbReference>
<accession>A0ABM9AI88</accession>
<keyword evidence="2 4" id="KW-0238">DNA-binding</keyword>
<reference evidence="6" key="1">
    <citation type="submission" date="2021-12" db="EMBL/GenBank/DDBJ databases">
        <authorList>
            <person name="Rodrigo-Torres L."/>
            <person name="Arahal R. D."/>
            <person name="Lucena T."/>
        </authorList>
    </citation>
    <scope>NUCLEOTIDE SEQUENCE</scope>
    <source>
        <strain evidence="6">CECT 8267</strain>
    </source>
</reference>
<dbReference type="PROSITE" id="PS01081">
    <property type="entry name" value="HTH_TETR_1"/>
    <property type="match status" value="1"/>
</dbReference>
<dbReference type="PROSITE" id="PS50977">
    <property type="entry name" value="HTH_TETR_2"/>
    <property type="match status" value="1"/>
</dbReference>
<keyword evidence="3" id="KW-0804">Transcription</keyword>
<dbReference type="PANTHER" id="PTHR30055:SF240">
    <property type="entry name" value="HTH-TYPE TRANSCRIPTIONAL REGULATOR ACRR"/>
    <property type="match status" value="1"/>
</dbReference>
<keyword evidence="7" id="KW-1185">Reference proteome</keyword>
<protein>
    <submittedName>
        <fullName evidence="6">HTH-type transcriptional regulator BetI</fullName>
    </submittedName>
</protein>
<dbReference type="PANTHER" id="PTHR30055">
    <property type="entry name" value="HTH-TYPE TRANSCRIPTIONAL REGULATOR RUTR"/>
    <property type="match status" value="1"/>
</dbReference>
<feature type="DNA-binding region" description="H-T-H motif" evidence="4">
    <location>
        <begin position="33"/>
        <end position="52"/>
    </location>
</feature>
<sequence length="202" mass="22681">MARKSKHEAEKTRQALLDSALQMFGELGLVKTTLSQIAKNAGVTRGAIYWHFDDKADLMMALWQAEFSGFNIIAAEMASLTGKELRQALLQSCQEFCQQCFSNPRLQQVVKLSLQVYADEDCMKIFADCRQQDIDSLQAVMDLLFAEQQLLPHLNAESATWVLNAMIAGFCHQWVVVDEDKQIAGQLPALMRSLECSLFNTA</sequence>
<evidence type="ECO:0000259" key="5">
    <source>
        <dbReference type="PROSITE" id="PS50977"/>
    </source>
</evidence>
<dbReference type="InterPro" id="IPR036271">
    <property type="entry name" value="Tet_transcr_reg_TetR-rel_C_sf"/>
</dbReference>
<dbReference type="InterPro" id="IPR001647">
    <property type="entry name" value="HTH_TetR"/>
</dbReference>
<dbReference type="EMBL" id="CAKLPX010000003">
    <property type="protein sequence ID" value="CAH0992469.1"/>
    <property type="molecule type" value="Genomic_DNA"/>
</dbReference>
<evidence type="ECO:0000256" key="2">
    <source>
        <dbReference type="ARBA" id="ARBA00023125"/>
    </source>
</evidence>
<feature type="domain" description="HTH tetR-type" evidence="5">
    <location>
        <begin position="10"/>
        <end position="70"/>
    </location>
</feature>
<gene>
    <name evidence="6" type="primary">betI_4</name>
    <name evidence="6" type="ORF">SIN8267_02594</name>
</gene>
<comment type="caution">
    <text evidence="6">The sequence shown here is derived from an EMBL/GenBank/DDBJ whole genome shotgun (WGS) entry which is preliminary data.</text>
</comment>
<evidence type="ECO:0000313" key="7">
    <source>
        <dbReference type="Proteomes" id="UP000838100"/>
    </source>
</evidence>
<dbReference type="Gene3D" id="1.10.357.10">
    <property type="entry name" value="Tetracycline Repressor, domain 2"/>
    <property type="match status" value="1"/>
</dbReference>
<evidence type="ECO:0000256" key="1">
    <source>
        <dbReference type="ARBA" id="ARBA00023015"/>
    </source>
</evidence>
<dbReference type="InterPro" id="IPR009057">
    <property type="entry name" value="Homeodomain-like_sf"/>
</dbReference>
<proteinExistence type="predicted"/>
<dbReference type="SUPFAM" id="SSF48498">
    <property type="entry name" value="Tetracyclin repressor-like, C-terminal domain"/>
    <property type="match status" value="1"/>
</dbReference>
<evidence type="ECO:0000256" key="4">
    <source>
        <dbReference type="PROSITE-ProRule" id="PRU00335"/>
    </source>
</evidence>
<organism evidence="6 7">
    <name type="scientific">Sinobacterium norvegicum</name>
    <dbReference type="NCBI Taxonomy" id="1641715"/>
    <lineage>
        <taxon>Bacteria</taxon>
        <taxon>Pseudomonadati</taxon>
        <taxon>Pseudomonadota</taxon>
        <taxon>Gammaproteobacteria</taxon>
        <taxon>Cellvibrionales</taxon>
        <taxon>Spongiibacteraceae</taxon>
        <taxon>Sinobacterium</taxon>
    </lineage>
</organism>
<dbReference type="Pfam" id="PF00440">
    <property type="entry name" value="TetR_N"/>
    <property type="match status" value="1"/>
</dbReference>
<dbReference type="InterPro" id="IPR050109">
    <property type="entry name" value="HTH-type_TetR-like_transc_reg"/>
</dbReference>
<dbReference type="RefSeq" id="WP_237445154.1">
    <property type="nucleotide sequence ID" value="NZ_CAKLPX010000003.1"/>
</dbReference>
<evidence type="ECO:0000256" key="3">
    <source>
        <dbReference type="ARBA" id="ARBA00023163"/>
    </source>
</evidence>
<name>A0ABM9AI88_9GAMM</name>
<keyword evidence="1" id="KW-0805">Transcription regulation</keyword>
<dbReference type="SUPFAM" id="SSF46689">
    <property type="entry name" value="Homeodomain-like"/>
    <property type="match status" value="1"/>
</dbReference>